<dbReference type="AlphaFoldDB" id="A0A6B0R408"/>
<gene>
    <name evidence="2" type="ORF">E5288_WYG021547</name>
</gene>
<sequence>MSASRSNSQEELEGKPKVTQQEESPKGMDKQSMSCNERQKETLPQEDKKVPMPREKKQRKHSSEESDINRETSLVHFM</sequence>
<evidence type="ECO:0000313" key="3">
    <source>
        <dbReference type="Proteomes" id="UP000322234"/>
    </source>
</evidence>
<reference evidence="2" key="1">
    <citation type="submission" date="2019-10" db="EMBL/GenBank/DDBJ databases">
        <title>The sequence and de novo assembly of the wild yak genome.</title>
        <authorList>
            <person name="Liu Y."/>
        </authorList>
    </citation>
    <scope>NUCLEOTIDE SEQUENCE [LARGE SCALE GENOMIC DNA]</scope>
    <source>
        <strain evidence="2">WY2019</strain>
    </source>
</reference>
<accession>A0A6B0R408</accession>
<comment type="caution">
    <text evidence="2">The sequence shown here is derived from an EMBL/GenBank/DDBJ whole genome shotgun (WGS) entry which is preliminary data.</text>
</comment>
<evidence type="ECO:0000313" key="2">
    <source>
        <dbReference type="EMBL" id="MXQ84919.1"/>
    </source>
</evidence>
<feature type="compositionally biased region" description="Basic and acidic residues" evidence="1">
    <location>
        <begin position="37"/>
        <end position="70"/>
    </location>
</feature>
<name>A0A6B0R408_9CETA</name>
<proteinExistence type="predicted"/>
<dbReference type="EMBL" id="VBQZ03000023">
    <property type="protein sequence ID" value="MXQ84919.1"/>
    <property type="molecule type" value="Genomic_DNA"/>
</dbReference>
<feature type="region of interest" description="Disordered" evidence="1">
    <location>
        <begin position="1"/>
        <end position="78"/>
    </location>
</feature>
<protein>
    <submittedName>
        <fullName evidence="2">Uncharacterized protein</fullName>
    </submittedName>
</protein>
<organism evidence="2 3">
    <name type="scientific">Bos mutus</name>
    <name type="common">wild yak</name>
    <dbReference type="NCBI Taxonomy" id="72004"/>
    <lineage>
        <taxon>Eukaryota</taxon>
        <taxon>Metazoa</taxon>
        <taxon>Chordata</taxon>
        <taxon>Craniata</taxon>
        <taxon>Vertebrata</taxon>
        <taxon>Euteleostomi</taxon>
        <taxon>Mammalia</taxon>
        <taxon>Eutheria</taxon>
        <taxon>Laurasiatheria</taxon>
        <taxon>Artiodactyla</taxon>
        <taxon>Ruminantia</taxon>
        <taxon>Pecora</taxon>
        <taxon>Bovidae</taxon>
        <taxon>Bovinae</taxon>
        <taxon>Bos</taxon>
    </lineage>
</organism>
<dbReference type="Proteomes" id="UP000322234">
    <property type="component" value="Unassembled WGS sequence"/>
</dbReference>
<evidence type="ECO:0000256" key="1">
    <source>
        <dbReference type="SAM" id="MobiDB-lite"/>
    </source>
</evidence>
<keyword evidence="3" id="KW-1185">Reference proteome</keyword>